<evidence type="ECO:0000256" key="6">
    <source>
        <dbReference type="HAMAP-Rule" id="MF_00073"/>
    </source>
</evidence>
<organism evidence="8 9">
    <name type="scientific">Irregularibacter muris</name>
    <dbReference type="NCBI Taxonomy" id="1796619"/>
    <lineage>
        <taxon>Bacteria</taxon>
        <taxon>Bacillati</taxon>
        <taxon>Bacillota</taxon>
        <taxon>Clostridia</taxon>
        <taxon>Eubacteriales</taxon>
        <taxon>Eubacteriaceae</taxon>
        <taxon>Irregularibacter</taxon>
    </lineage>
</organism>
<evidence type="ECO:0000313" key="8">
    <source>
        <dbReference type="EMBL" id="MCR1897996.1"/>
    </source>
</evidence>
<proteinExistence type="inferred from homology"/>
<keyword evidence="9" id="KW-1185">Reference proteome</keyword>
<feature type="domain" description="NusB/RsmB/TIM44" evidence="7">
    <location>
        <begin position="5"/>
        <end position="129"/>
    </location>
</feature>
<dbReference type="RefSeq" id="WP_257529461.1">
    <property type="nucleotide sequence ID" value="NZ_JANKAS010000002.1"/>
</dbReference>
<dbReference type="GO" id="GO:0031564">
    <property type="term" value="P:transcription antitermination"/>
    <property type="evidence" value="ECO:0007669"/>
    <property type="project" value="UniProtKB-KW"/>
</dbReference>
<comment type="function">
    <text evidence="6">Involved in transcription antitermination. Required for transcription of ribosomal RNA (rRNA) genes. Binds specifically to the boxA antiterminator sequence of the ribosomal RNA (rrn) operons.</text>
</comment>
<accession>A0AAE3HCZ0</accession>
<comment type="caution">
    <text evidence="8">The sequence shown here is derived from an EMBL/GenBank/DDBJ whole genome shotgun (WGS) entry which is preliminary data.</text>
</comment>
<dbReference type="EMBL" id="JANKAS010000002">
    <property type="protein sequence ID" value="MCR1897996.1"/>
    <property type="molecule type" value="Genomic_DNA"/>
</dbReference>
<dbReference type="NCBIfam" id="TIGR01951">
    <property type="entry name" value="nusB"/>
    <property type="match status" value="1"/>
</dbReference>
<dbReference type="GO" id="GO:0006353">
    <property type="term" value="P:DNA-templated transcription termination"/>
    <property type="evidence" value="ECO:0007669"/>
    <property type="project" value="UniProtKB-UniRule"/>
</dbReference>
<evidence type="ECO:0000259" key="7">
    <source>
        <dbReference type="Pfam" id="PF01029"/>
    </source>
</evidence>
<evidence type="ECO:0000256" key="4">
    <source>
        <dbReference type="ARBA" id="ARBA00023015"/>
    </source>
</evidence>
<dbReference type="Proteomes" id="UP001205748">
    <property type="component" value="Unassembled WGS sequence"/>
</dbReference>
<evidence type="ECO:0000256" key="1">
    <source>
        <dbReference type="ARBA" id="ARBA00005952"/>
    </source>
</evidence>
<name>A0AAE3HCZ0_9FIRM</name>
<dbReference type="InterPro" id="IPR011605">
    <property type="entry name" value="NusB_fam"/>
</dbReference>
<dbReference type="Pfam" id="PF01029">
    <property type="entry name" value="NusB"/>
    <property type="match status" value="1"/>
</dbReference>
<dbReference type="GO" id="GO:0003723">
    <property type="term" value="F:RNA binding"/>
    <property type="evidence" value="ECO:0007669"/>
    <property type="project" value="UniProtKB-UniRule"/>
</dbReference>
<dbReference type="SUPFAM" id="SSF48013">
    <property type="entry name" value="NusB-like"/>
    <property type="match status" value="1"/>
</dbReference>
<dbReference type="PANTHER" id="PTHR11078:SF3">
    <property type="entry name" value="ANTITERMINATION NUSB DOMAIN-CONTAINING PROTEIN"/>
    <property type="match status" value="1"/>
</dbReference>
<sequence>MSRRRVREVILQIIFQIDYYKEGFDENAFNYMEEQNIPEEEQTYIREFVEDLIKNKETIDETIGKHLKSWTIGRLSKIDLAILRVSTYEMLLREDIPKKVSMNEAIELTKRFSDEESSKFVNGVLDSIANSRDE</sequence>
<gene>
    <name evidence="6 8" type="primary">nusB</name>
    <name evidence="8" type="ORF">NSA47_03205</name>
</gene>
<keyword evidence="4 6" id="KW-0805">Transcription regulation</keyword>
<comment type="similarity">
    <text evidence="1 6">Belongs to the NusB family.</text>
</comment>
<dbReference type="AlphaFoldDB" id="A0AAE3HCZ0"/>
<keyword evidence="3 6" id="KW-0694">RNA-binding</keyword>
<evidence type="ECO:0000256" key="3">
    <source>
        <dbReference type="ARBA" id="ARBA00022884"/>
    </source>
</evidence>
<dbReference type="PANTHER" id="PTHR11078">
    <property type="entry name" value="N UTILIZATION SUBSTANCE PROTEIN B-RELATED"/>
    <property type="match status" value="1"/>
</dbReference>
<keyword evidence="5 6" id="KW-0804">Transcription</keyword>
<dbReference type="GO" id="GO:0005829">
    <property type="term" value="C:cytosol"/>
    <property type="evidence" value="ECO:0007669"/>
    <property type="project" value="TreeGrafter"/>
</dbReference>
<dbReference type="InterPro" id="IPR006027">
    <property type="entry name" value="NusB_RsmB_TIM44"/>
</dbReference>
<reference evidence="8" key="1">
    <citation type="submission" date="2022-07" db="EMBL/GenBank/DDBJ databases">
        <title>Enhanced cultured diversity of the mouse gut microbiota enables custom-made synthetic communities.</title>
        <authorList>
            <person name="Afrizal A."/>
        </authorList>
    </citation>
    <scope>NUCLEOTIDE SEQUENCE</scope>
    <source>
        <strain evidence="8">DSM 28593</strain>
    </source>
</reference>
<dbReference type="HAMAP" id="MF_00073">
    <property type="entry name" value="NusB"/>
    <property type="match status" value="1"/>
</dbReference>
<dbReference type="Gene3D" id="1.10.940.10">
    <property type="entry name" value="NusB-like"/>
    <property type="match status" value="1"/>
</dbReference>
<evidence type="ECO:0000256" key="2">
    <source>
        <dbReference type="ARBA" id="ARBA00022814"/>
    </source>
</evidence>
<evidence type="ECO:0000256" key="5">
    <source>
        <dbReference type="ARBA" id="ARBA00023163"/>
    </source>
</evidence>
<keyword evidence="2 6" id="KW-0889">Transcription antitermination</keyword>
<evidence type="ECO:0000313" key="9">
    <source>
        <dbReference type="Proteomes" id="UP001205748"/>
    </source>
</evidence>
<dbReference type="InterPro" id="IPR035926">
    <property type="entry name" value="NusB-like_sf"/>
</dbReference>
<protein>
    <recommendedName>
        <fullName evidence="6">Transcription antitermination protein NusB</fullName>
    </recommendedName>
    <alternativeName>
        <fullName evidence="6">Antitermination factor NusB</fullName>
    </alternativeName>
</protein>